<sequence length="89" mass="10597">MVVGEQKYYIVLETLDTEEATYIWHIPKSKSVLIDTVKQIDKELNIIREKGRQAYLETNPQNFLRIVHDYSDNNKGYIVWKAQIEERLI</sequence>
<gene>
    <name evidence="1" type="ORF">J2W48_002150</name>
</gene>
<reference evidence="1 2" key="1">
    <citation type="submission" date="2023-07" db="EMBL/GenBank/DDBJ databases">
        <title>Sorghum-associated microbial communities from plants grown in Nebraska, USA.</title>
        <authorList>
            <person name="Schachtman D."/>
        </authorList>
    </citation>
    <scope>NUCLEOTIDE SEQUENCE [LARGE SCALE GENOMIC DNA]</scope>
    <source>
        <strain evidence="1 2">4129</strain>
    </source>
</reference>
<dbReference type="Proteomes" id="UP001269081">
    <property type="component" value="Unassembled WGS sequence"/>
</dbReference>
<name>A0ABU1Y7L1_9FLAO</name>
<accession>A0ABU1Y7L1</accession>
<protein>
    <submittedName>
        <fullName evidence="1">Uncharacterized protein</fullName>
    </submittedName>
</protein>
<dbReference type="RefSeq" id="WP_310281051.1">
    <property type="nucleotide sequence ID" value="NZ_JAVDWQ010000006.1"/>
</dbReference>
<keyword evidence="2" id="KW-1185">Reference proteome</keyword>
<comment type="caution">
    <text evidence="1">The sequence shown here is derived from an EMBL/GenBank/DDBJ whole genome shotgun (WGS) entry which is preliminary data.</text>
</comment>
<evidence type="ECO:0000313" key="1">
    <source>
        <dbReference type="EMBL" id="MDR7210210.1"/>
    </source>
</evidence>
<organism evidence="1 2">
    <name type="scientific">Flavobacterium piscis</name>
    <dbReference type="NCBI Taxonomy" id="1114874"/>
    <lineage>
        <taxon>Bacteria</taxon>
        <taxon>Pseudomonadati</taxon>
        <taxon>Bacteroidota</taxon>
        <taxon>Flavobacteriia</taxon>
        <taxon>Flavobacteriales</taxon>
        <taxon>Flavobacteriaceae</taxon>
        <taxon>Flavobacterium</taxon>
    </lineage>
</organism>
<dbReference type="EMBL" id="JAVDWQ010000006">
    <property type="protein sequence ID" value="MDR7210210.1"/>
    <property type="molecule type" value="Genomic_DNA"/>
</dbReference>
<evidence type="ECO:0000313" key="2">
    <source>
        <dbReference type="Proteomes" id="UP001269081"/>
    </source>
</evidence>
<proteinExistence type="predicted"/>